<accession>A0A3M7STQ4</accession>
<evidence type="ECO:0000313" key="3">
    <source>
        <dbReference type="Proteomes" id="UP000276133"/>
    </source>
</evidence>
<evidence type="ECO:0000256" key="1">
    <source>
        <dbReference type="SAM" id="Phobius"/>
    </source>
</evidence>
<dbReference type="Proteomes" id="UP000276133">
    <property type="component" value="Unassembled WGS sequence"/>
</dbReference>
<proteinExistence type="predicted"/>
<keyword evidence="1" id="KW-1133">Transmembrane helix</keyword>
<gene>
    <name evidence="2" type="ORF">BpHYR1_008268</name>
</gene>
<sequence>MPNLNSTRVGEYLVSLRNHSATIGPFKLRVGFSKSCTPLHNKFKIDIKIKQIMFNKEKIKLFSKSYFDLLRLFFLTFIQLQLFIRLLFGLFGGLPLFIFFRCVSFPETAISELCPPCVPPKNGDPNELAYN</sequence>
<organism evidence="2 3">
    <name type="scientific">Brachionus plicatilis</name>
    <name type="common">Marine rotifer</name>
    <name type="synonym">Brachionus muelleri</name>
    <dbReference type="NCBI Taxonomy" id="10195"/>
    <lineage>
        <taxon>Eukaryota</taxon>
        <taxon>Metazoa</taxon>
        <taxon>Spiralia</taxon>
        <taxon>Gnathifera</taxon>
        <taxon>Rotifera</taxon>
        <taxon>Eurotatoria</taxon>
        <taxon>Monogononta</taxon>
        <taxon>Pseudotrocha</taxon>
        <taxon>Ploima</taxon>
        <taxon>Brachionidae</taxon>
        <taxon>Brachionus</taxon>
    </lineage>
</organism>
<evidence type="ECO:0000313" key="2">
    <source>
        <dbReference type="EMBL" id="RNA38938.1"/>
    </source>
</evidence>
<feature type="transmembrane region" description="Helical" evidence="1">
    <location>
        <begin position="72"/>
        <end position="100"/>
    </location>
</feature>
<dbReference type="EMBL" id="REGN01000800">
    <property type="protein sequence ID" value="RNA38938.1"/>
    <property type="molecule type" value="Genomic_DNA"/>
</dbReference>
<dbReference type="AlphaFoldDB" id="A0A3M7STQ4"/>
<keyword evidence="1" id="KW-0812">Transmembrane</keyword>
<comment type="caution">
    <text evidence="2">The sequence shown here is derived from an EMBL/GenBank/DDBJ whole genome shotgun (WGS) entry which is preliminary data.</text>
</comment>
<name>A0A3M7STQ4_BRAPC</name>
<reference evidence="2 3" key="1">
    <citation type="journal article" date="2018" name="Sci. Rep.">
        <title>Genomic signatures of local adaptation to the degree of environmental predictability in rotifers.</title>
        <authorList>
            <person name="Franch-Gras L."/>
            <person name="Hahn C."/>
            <person name="Garcia-Roger E.M."/>
            <person name="Carmona M.J."/>
            <person name="Serra M."/>
            <person name="Gomez A."/>
        </authorList>
    </citation>
    <scope>NUCLEOTIDE SEQUENCE [LARGE SCALE GENOMIC DNA]</scope>
    <source>
        <strain evidence="2">HYR1</strain>
    </source>
</reference>
<protein>
    <submittedName>
        <fullName evidence="2">Uncharacterized protein</fullName>
    </submittedName>
</protein>
<keyword evidence="3" id="KW-1185">Reference proteome</keyword>
<keyword evidence="1" id="KW-0472">Membrane</keyword>